<dbReference type="PANTHER" id="PTHR43292">
    <property type="entry name" value="ACYL-COA DEHYDROGENASE"/>
    <property type="match status" value="1"/>
</dbReference>
<dbReference type="InterPro" id="IPR037069">
    <property type="entry name" value="AcylCoA_DH/ox_N_sf"/>
</dbReference>
<reference evidence="9 10" key="1">
    <citation type="submission" date="2017-05" db="EMBL/GenBank/DDBJ databases">
        <title>Complete and WGS of Bordetella genogroups.</title>
        <authorList>
            <person name="Spilker T."/>
            <person name="LiPuma J."/>
        </authorList>
    </citation>
    <scope>NUCLEOTIDE SEQUENCE [LARGE SCALE GENOMIC DNA]</scope>
    <source>
        <strain evidence="9 10">AU9919</strain>
    </source>
</reference>
<dbReference type="Pfam" id="PF02770">
    <property type="entry name" value="Acyl-CoA_dh_M"/>
    <property type="match status" value="1"/>
</dbReference>
<dbReference type="Pfam" id="PF00441">
    <property type="entry name" value="Acyl-CoA_dh_1"/>
    <property type="match status" value="1"/>
</dbReference>
<comment type="cofactor">
    <cofactor evidence="1">
        <name>FAD</name>
        <dbReference type="ChEBI" id="CHEBI:57692"/>
    </cofactor>
</comment>
<keyword evidence="4" id="KW-0274">FAD</keyword>
<evidence type="ECO:0000256" key="4">
    <source>
        <dbReference type="ARBA" id="ARBA00022827"/>
    </source>
</evidence>
<gene>
    <name evidence="9" type="ORF">CAL20_18210</name>
</gene>
<comment type="caution">
    <text evidence="9">The sequence shown here is derived from an EMBL/GenBank/DDBJ whole genome shotgun (WGS) entry which is preliminary data.</text>
</comment>
<organism evidence="9 10">
    <name type="scientific">Bordetella genomosp. 4</name>
    <dbReference type="NCBI Taxonomy" id="463044"/>
    <lineage>
        <taxon>Bacteria</taxon>
        <taxon>Pseudomonadati</taxon>
        <taxon>Pseudomonadota</taxon>
        <taxon>Betaproteobacteria</taxon>
        <taxon>Burkholderiales</taxon>
        <taxon>Alcaligenaceae</taxon>
        <taxon>Bordetella</taxon>
    </lineage>
</organism>
<keyword evidence="5" id="KW-0560">Oxidoreductase</keyword>
<feature type="domain" description="Acyl-CoA dehydrogenase/oxidase N-terminal" evidence="8">
    <location>
        <begin position="21"/>
        <end position="133"/>
    </location>
</feature>
<feature type="domain" description="Acyl-CoA oxidase/dehydrogenase middle" evidence="7">
    <location>
        <begin position="139"/>
        <end position="232"/>
    </location>
</feature>
<dbReference type="Gene3D" id="2.40.110.10">
    <property type="entry name" value="Butyryl-CoA Dehydrogenase, subunit A, domain 2"/>
    <property type="match status" value="1"/>
</dbReference>
<name>A0A261TYE3_9BORD</name>
<dbReference type="InterPro" id="IPR013786">
    <property type="entry name" value="AcylCoA_DH/ox_N"/>
</dbReference>
<dbReference type="GO" id="GO:0005886">
    <property type="term" value="C:plasma membrane"/>
    <property type="evidence" value="ECO:0007669"/>
    <property type="project" value="TreeGrafter"/>
</dbReference>
<dbReference type="InterPro" id="IPR046373">
    <property type="entry name" value="Acyl-CoA_Oxase/DH_mid-dom_sf"/>
</dbReference>
<dbReference type="RefSeq" id="WP_094838574.1">
    <property type="nucleotide sequence ID" value="NZ_NEVQ01000017.1"/>
</dbReference>
<dbReference type="InterPro" id="IPR009100">
    <property type="entry name" value="AcylCoA_DH/oxidase_NM_dom_sf"/>
</dbReference>
<dbReference type="EMBL" id="NEVQ01000017">
    <property type="protein sequence ID" value="OZI54415.1"/>
    <property type="molecule type" value="Genomic_DNA"/>
</dbReference>
<dbReference type="Proteomes" id="UP000216885">
    <property type="component" value="Unassembled WGS sequence"/>
</dbReference>
<dbReference type="InterPro" id="IPR009075">
    <property type="entry name" value="AcylCo_DH/oxidase_C"/>
</dbReference>
<comment type="similarity">
    <text evidence="2">Belongs to the acyl-CoA dehydrogenase family.</text>
</comment>
<protein>
    <submittedName>
        <fullName evidence="9">Acyl-CoA dehydrogenase</fullName>
    </submittedName>
</protein>
<evidence type="ECO:0000256" key="3">
    <source>
        <dbReference type="ARBA" id="ARBA00022630"/>
    </source>
</evidence>
<accession>A0A261TYE3</accession>
<dbReference type="AlphaFoldDB" id="A0A261TYE3"/>
<feature type="domain" description="Acyl-CoA dehydrogenase/oxidase C-terminal" evidence="6">
    <location>
        <begin position="245"/>
        <end position="400"/>
    </location>
</feature>
<evidence type="ECO:0000259" key="8">
    <source>
        <dbReference type="Pfam" id="PF02771"/>
    </source>
</evidence>
<keyword evidence="3" id="KW-0285">Flavoprotein</keyword>
<dbReference type="InterPro" id="IPR052161">
    <property type="entry name" value="Mycobact_Acyl-CoA_DH"/>
</dbReference>
<proteinExistence type="inferred from homology"/>
<dbReference type="Pfam" id="PF02771">
    <property type="entry name" value="Acyl-CoA_dh_N"/>
    <property type="match status" value="1"/>
</dbReference>
<evidence type="ECO:0000256" key="1">
    <source>
        <dbReference type="ARBA" id="ARBA00001974"/>
    </source>
</evidence>
<sequence length="403" mass="45018">MPAELNSRYFSLLSDGHRESDQDAAFRAELRQFAQTHCPDDIRQAVASGEKITRPVYSKWQAILYQRGWAAPNWPLEYGGTGWSLRQRMIFEEVMADQDCPPLYHHGLGHIGPVIMQFGTEAQKSYFLPRILDTTDWWCQGYSEPGSGSDLASLSTPAVRDGDHYVINGQKIWTSHAHEADRIYLLARTSREAKKQEGISLFLIDMNTPGITVRPIRTIDGWHHVNETFLDNVRVPADRLLGTEGQGWSCAKYLLERERLPPASVSQLIRQWRRVARLLAEHQASQPLRDFSSLEHQMAMLAAQIKGAREMLASAIDAMTRREPLGAKPSALKQACSAIAQSLTKIALLVAGPVGAQQLVRHDDTSTSDGLWVQNYLFSRSKTIAGGTTEIQLNVIAKSLFGA</sequence>
<evidence type="ECO:0000259" key="7">
    <source>
        <dbReference type="Pfam" id="PF02770"/>
    </source>
</evidence>
<dbReference type="SUPFAM" id="SSF56645">
    <property type="entry name" value="Acyl-CoA dehydrogenase NM domain-like"/>
    <property type="match status" value="1"/>
</dbReference>
<evidence type="ECO:0000256" key="2">
    <source>
        <dbReference type="ARBA" id="ARBA00009347"/>
    </source>
</evidence>
<evidence type="ECO:0000256" key="5">
    <source>
        <dbReference type="ARBA" id="ARBA00023002"/>
    </source>
</evidence>
<evidence type="ECO:0000313" key="9">
    <source>
        <dbReference type="EMBL" id="OZI54415.1"/>
    </source>
</evidence>
<dbReference type="InterPro" id="IPR006091">
    <property type="entry name" value="Acyl-CoA_Oxase/DH_mid-dom"/>
</dbReference>
<dbReference type="InterPro" id="IPR036250">
    <property type="entry name" value="AcylCo_DH-like_C"/>
</dbReference>
<dbReference type="PANTHER" id="PTHR43292:SF3">
    <property type="entry name" value="ACYL-COA DEHYDROGENASE FADE29"/>
    <property type="match status" value="1"/>
</dbReference>
<dbReference type="Gene3D" id="1.10.540.10">
    <property type="entry name" value="Acyl-CoA dehydrogenase/oxidase, N-terminal domain"/>
    <property type="match status" value="1"/>
</dbReference>
<evidence type="ECO:0000313" key="10">
    <source>
        <dbReference type="Proteomes" id="UP000216885"/>
    </source>
</evidence>
<dbReference type="SUPFAM" id="SSF47203">
    <property type="entry name" value="Acyl-CoA dehydrogenase C-terminal domain-like"/>
    <property type="match status" value="1"/>
</dbReference>
<dbReference type="GO" id="GO:0050660">
    <property type="term" value="F:flavin adenine dinucleotide binding"/>
    <property type="evidence" value="ECO:0007669"/>
    <property type="project" value="InterPro"/>
</dbReference>
<dbReference type="GO" id="GO:0016627">
    <property type="term" value="F:oxidoreductase activity, acting on the CH-CH group of donors"/>
    <property type="evidence" value="ECO:0007669"/>
    <property type="project" value="InterPro"/>
</dbReference>
<keyword evidence="10" id="KW-1185">Reference proteome</keyword>
<dbReference type="Gene3D" id="1.20.140.10">
    <property type="entry name" value="Butyryl-CoA Dehydrogenase, subunit A, domain 3"/>
    <property type="match status" value="1"/>
</dbReference>
<evidence type="ECO:0000259" key="6">
    <source>
        <dbReference type="Pfam" id="PF00441"/>
    </source>
</evidence>
<dbReference type="FunFam" id="2.40.110.10:FF:000011">
    <property type="entry name" value="Acyl-CoA dehydrogenase FadE34"/>
    <property type="match status" value="1"/>
</dbReference>